<evidence type="ECO:0000313" key="2">
    <source>
        <dbReference type="EMBL" id="BCI59986.1"/>
    </source>
</evidence>
<dbReference type="AlphaFoldDB" id="A0A7I8CZW2"/>
<dbReference type="Pfam" id="PF00882">
    <property type="entry name" value="Zn_dep_PLPC"/>
    <property type="match status" value="1"/>
</dbReference>
<name>A0A7I8CZW2_9FIRM</name>
<sequence>MPAAISHTLMAETVLKQWDGSSVVKDAFLLGSQGPDFLFFHRLPMRKGTPLFRYGSALHRTHACLILQKMRQYLEDHPENHDVILSYCLGFLCHYSLDRTAHPFILSGVEWWSSQPKAMSKPLIHSYLETLLDVILLRREKGIAPVDFPLKQVIPKSPALWNQVGELYAYLLRELYQVDESPACLTQAVHDARTCMGILHDSTSFKRPAFQMLERILCKGPLISSHIRPLMEPDDYDYANLEHAIWRAPGQETDREESFFDLFDRSVKEALGLMDAFDSRPAGSSYCDLTHCLSFSDGLPNQSIVSPKDLTQKDENAQ</sequence>
<reference evidence="3" key="1">
    <citation type="submission" date="2020-07" db="EMBL/GenBank/DDBJ databases">
        <title>Complete genome sequencing of Clostridia bacterium strain 12CBH8.</title>
        <authorList>
            <person name="Sakamoto M."/>
            <person name="Murakami T."/>
            <person name="Mori H."/>
        </authorList>
    </citation>
    <scope>NUCLEOTIDE SEQUENCE [LARGE SCALE GENOMIC DNA]</scope>
    <source>
        <strain evidence="3">12CBH8</strain>
    </source>
</reference>
<feature type="domain" description="Phospholipase C/D" evidence="1">
    <location>
        <begin position="12"/>
        <end position="153"/>
    </location>
</feature>
<proteinExistence type="predicted"/>
<protein>
    <recommendedName>
        <fullName evidence="1">Phospholipase C/D domain-containing protein</fullName>
    </recommendedName>
</protein>
<keyword evidence="3" id="KW-1185">Reference proteome</keyword>
<organism evidence="2 3">
    <name type="scientific">Solibaculum mannosilyticum</name>
    <dbReference type="NCBI Taxonomy" id="2780922"/>
    <lineage>
        <taxon>Bacteria</taxon>
        <taxon>Bacillati</taxon>
        <taxon>Bacillota</taxon>
        <taxon>Clostridia</taxon>
        <taxon>Eubacteriales</taxon>
        <taxon>Oscillospiraceae</taxon>
        <taxon>Solibaculum</taxon>
    </lineage>
</organism>
<evidence type="ECO:0000313" key="3">
    <source>
        <dbReference type="Proteomes" id="UP000593890"/>
    </source>
</evidence>
<evidence type="ECO:0000259" key="1">
    <source>
        <dbReference type="Pfam" id="PF00882"/>
    </source>
</evidence>
<dbReference type="InterPro" id="IPR029002">
    <property type="entry name" value="PLPC/GPLD1"/>
</dbReference>
<gene>
    <name evidence="2" type="ORF">C12CBH8_06250</name>
</gene>
<dbReference type="Proteomes" id="UP000593890">
    <property type="component" value="Chromosome"/>
</dbReference>
<dbReference type="EMBL" id="AP023321">
    <property type="protein sequence ID" value="BCI59986.1"/>
    <property type="molecule type" value="Genomic_DNA"/>
</dbReference>
<dbReference type="KEGG" id="sman:C12CBH8_06250"/>
<accession>A0A7I8CZW2</accession>
<dbReference type="RefSeq" id="WP_215533529.1">
    <property type="nucleotide sequence ID" value="NZ_AP023321.1"/>
</dbReference>